<evidence type="ECO:0000256" key="1">
    <source>
        <dbReference type="ARBA" id="ARBA00023015"/>
    </source>
</evidence>
<dbReference type="PROSITE" id="PS00463">
    <property type="entry name" value="ZN2_CY6_FUNGAL_1"/>
    <property type="match status" value="1"/>
</dbReference>
<dbReference type="InterPro" id="IPR001138">
    <property type="entry name" value="Zn2Cys6_DnaBD"/>
</dbReference>
<evidence type="ECO:0000256" key="3">
    <source>
        <dbReference type="ARBA" id="ARBA00023163"/>
    </source>
</evidence>
<dbReference type="SMART" id="SM00066">
    <property type="entry name" value="GAL4"/>
    <property type="match status" value="1"/>
</dbReference>
<dbReference type="GO" id="GO:0000981">
    <property type="term" value="F:DNA-binding transcription factor activity, RNA polymerase II-specific"/>
    <property type="evidence" value="ECO:0007669"/>
    <property type="project" value="InterPro"/>
</dbReference>
<dbReference type="PANTHER" id="PTHR47785:SF6">
    <property type="entry name" value="ZN(II)2CYS6 TRANSCRIPTION FACTOR (EUROFUNG)"/>
    <property type="match status" value="1"/>
</dbReference>
<dbReference type="InterPro" id="IPR036864">
    <property type="entry name" value="Zn2-C6_fun-type_DNA-bd_sf"/>
</dbReference>
<keyword evidence="1" id="KW-0805">Transcription regulation</keyword>
<sequence length="608" mass="68459">MTAPTKRQRSCVARHACDRCRVKKTRCDEEFPCGLCRSVGVECLYSSRKAIRNSGELSSGEVRRVLSRFESTLETITARVETAAVPRSTELQIHNPSTMPSVAQGSPQLFDNSPASHSHVTTIPFSAHQVISWPAVAALLPDSIHLILCQCGGPDYSTTLESKRPPLSVTASRKTGASDALAHLTIATAKELCDSYFSTFHLATPILDRDFYQRHTLSTAFNGNFGDDMESCVVLVVMALGSWGKKALSEAGFRLSESDSALSDDEDDIPGLRFFNESRRRIGWLMNDNGIQSCQYYLLAGSSGRLVDDDYKGSYLLPGVLGKNGWLVSMPDRCDTWVVDMQSRLFWNTAMFEAILTKELNLPGSGLHAISDQVPLPKFVKLEQPPFLTDASRDTEDESFFHYHFLAQTAHRILLTRADNSIFYCTPDKKYPLTSLEEELSHQLEQWRSQLPLALQFEDDHLVPLGDSPGDILVVSWLRARYLIAKYHFGRPLLHKVLSYPMDATEEDLQRCREVFRLIFSWEPIIQVMGLMKNCMPLKFQISAQLFGQMLVMYCFRRHPDLRLQQALPPEFQPWCTFALEFLQDAASYSPTLAKDAEIATILCREGN</sequence>
<gene>
    <name evidence="6" type="ORF">FE257_006385</name>
</gene>
<keyword evidence="3" id="KW-0804">Transcription</keyword>
<proteinExistence type="predicted"/>
<dbReference type="CDD" id="cd12148">
    <property type="entry name" value="fungal_TF_MHR"/>
    <property type="match status" value="1"/>
</dbReference>
<comment type="caution">
    <text evidence="6">The sequence shown here is derived from an EMBL/GenBank/DDBJ whole genome shotgun (WGS) entry which is preliminary data.</text>
</comment>
<dbReference type="PROSITE" id="PS50048">
    <property type="entry name" value="ZN2_CY6_FUNGAL_2"/>
    <property type="match status" value="1"/>
</dbReference>
<keyword evidence="2" id="KW-0238">DNA-binding</keyword>
<reference evidence="6" key="2">
    <citation type="submission" date="2020-02" db="EMBL/GenBank/DDBJ databases">
        <authorList>
            <person name="Gilchrist C.L.M."/>
            <person name="Chooi Y.-H."/>
        </authorList>
    </citation>
    <scope>NUCLEOTIDE SEQUENCE</scope>
    <source>
        <strain evidence="6">MST-FP2251</strain>
    </source>
</reference>
<evidence type="ECO:0000256" key="2">
    <source>
        <dbReference type="ARBA" id="ARBA00023125"/>
    </source>
</evidence>
<name>A0AAD4CXU2_ASPNN</name>
<evidence type="ECO:0000313" key="6">
    <source>
        <dbReference type="EMBL" id="KAF9894502.1"/>
    </source>
</evidence>
<dbReference type="CDD" id="cd00067">
    <property type="entry name" value="GAL4"/>
    <property type="match status" value="1"/>
</dbReference>
<dbReference type="Proteomes" id="UP001194746">
    <property type="component" value="Unassembled WGS sequence"/>
</dbReference>
<accession>A0AAD4CXU2</accession>
<keyword evidence="7" id="KW-1185">Reference proteome</keyword>
<dbReference type="AlphaFoldDB" id="A0AAD4CXU2"/>
<dbReference type="Gene3D" id="4.10.240.10">
    <property type="entry name" value="Zn(2)-C6 fungal-type DNA-binding domain"/>
    <property type="match status" value="1"/>
</dbReference>
<protein>
    <recommendedName>
        <fullName evidence="5">Zn(2)-C6 fungal-type domain-containing protein</fullName>
    </recommendedName>
</protein>
<evidence type="ECO:0000259" key="5">
    <source>
        <dbReference type="PROSITE" id="PS50048"/>
    </source>
</evidence>
<dbReference type="PANTHER" id="PTHR47785">
    <property type="entry name" value="ZN(II)2CYS6 TRANSCRIPTION FACTOR (EUROFUNG)-RELATED-RELATED"/>
    <property type="match status" value="1"/>
</dbReference>
<dbReference type="EMBL" id="VCAU01000003">
    <property type="protein sequence ID" value="KAF9894502.1"/>
    <property type="molecule type" value="Genomic_DNA"/>
</dbReference>
<dbReference type="SUPFAM" id="SSF57701">
    <property type="entry name" value="Zn2/Cys6 DNA-binding domain"/>
    <property type="match status" value="1"/>
</dbReference>
<keyword evidence="4" id="KW-0539">Nucleus</keyword>
<reference evidence="6" key="1">
    <citation type="journal article" date="2019" name="Beilstein J. Org. Chem.">
        <title>Nanangenines: drimane sesquiterpenoids as the dominant metabolite cohort of a novel Australian fungus, Aspergillus nanangensis.</title>
        <authorList>
            <person name="Lacey H.J."/>
            <person name="Gilchrist C.L.M."/>
            <person name="Crombie A."/>
            <person name="Kalaitzis J.A."/>
            <person name="Vuong D."/>
            <person name="Rutledge P.J."/>
            <person name="Turner P."/>
            <person name="Pitt J.I."/>
            <person name="Lacey E."/>
            <person name="Chooi Y.H."/>
            <person name="Piggott A.M."/>
        </authorList>
    </citation>
    <scope>NUCLEOTIDE SEQUENCE</scope>
    <source>
        <strain evidence="6">MST-FP2251</strain>
    </source>
</reference>
<evidence type="ECO:0000313" key="7">
    <source>
        <dbReference type="Proteomes" id="UP001194746"/>
    </source>
</evidence>
<organism evidence="6 7">
    <name type="scientific">Aspergillus nanangensis</name>
    <dbReference type="NCBI Taxonomy" id="2582783"/>
    <lineage>
        <taxon>Eukaryota</taxon>
        <taxon>Fungi</taxon>
        <taxon>Dikarya</taxon>
        <taxon>Ascomycota</taxon>
        <taxon>Pezizomycotina</taxon>
        <taxon>Eurotiomycetes</taxon>
        <taxon>Eurotiomycetidae</taxon>
        <taxon>Eurotiales</taxon>
        <taxon>Aspergillaceae</taxon>
        <taxon>Aspergillus</taxon>
        <taxon>Aspergillus subgen. Circumdati</taxon>
    </lineage>
</organism>
<dbReference type="GO" id="GO:0003677">
    <property type="term" value="F:DNA binding"/>
    <property type="evidence" value="ECO:0007669"/>
    <property type="project" value="UniProtKB-KW"/>
</dbReference>
<dbReference type="GO" id="GO:0009893">
    <property type="term" value="P:positive regulation of metabolic process"/>
    <property type="evidence" value="ECO:0007669"/>
    <property type="project" value="UniProtKB-ARBA"/>
</dbReference>
<feature type="domain" description="Zn(2)-C6 fungal-type" evidence="5">
    <location>
        <begin position="16"/>
        <end position="45"/>
    </location>
</feature>
<dbReference type="InterPro" id="IPR053181">
    <property type="entry name" value="EcdB-like_regulator"/>
</dbReference>
<evidence type="ECO:0000256" key="4">
    <source>
        <dbReference type="ARBA" id="ARBA00023242"/>
    </source>
</evidence>
<dbReference type="Pfam" id="PF00172">
    <property type="entry name" value="Zn_clus"/>
    <property type="match status" value="1"/>
</dbReference>
<dbReference type="GO" id="GO:0008270">
    <property type="term" value="F:zinc ion binding"/>
    <property type="evidence" value="ECO:0007669"/>
    <property type="project" value="InterPro"/>
</dbReference>